<dbReference type="InterPro" id="IPR040521">
    <property type="entry name" value="KDZ"/>
</dbReference>
<feature type="compositionally biased region" description="Polar residues" evidence="1">
    <location>
        <begin position="215"/>
        <end position="227"/>
    </location>
</feature>
<evidence type="ECO:0000313" key="2">
    <source>
        <dbReference type="EMBL" id="KAJ3780535.1"/>
    </source>
</evidence>
<dbReference type="Proteomes" id="UP001163798">
    <property type="component" value="Unassembled WGS sequence"/>
</dbReference>
<reference evidence="2" key="1">
    <citation type="submission" date="2022-08" db="EMBL/GenBank/DDBJ databases">
        <authorList>
            <consortium name="DOE Joint Genome Institute"/>
            <person name="Min B."/>
            <person name="Riley R."/>
            <person name="Sierra-Patev S."/>
            <person name="Naranjo-Ortiz M."/>
            <person name="Looney B."/>
            <person name="Konkel Z."/>
            <person name="Slot J.C."/>
            <person name="Sakamoto Y."/>
            <person name="Steenwyk J.L."/>
            <person name="Rokas A."/>
            <person name="Carro J."/>
            <person name="Camarero S."/>
            <person name="Ferreira P."/>
            <person name="Molpeceres G."/>
            <person name="Ruiz-Duenas F.J."/>
            <person name="Serrano A."/>
            <person name="Henrissat B."/>
            <person name="Drula E."/>
            <person name="Hughes K.W."/>
            <person name="Mata J.L."/>
            <person name="Ishikawa N.K."/>
            <person name="Vargas-Isla R."/>
            <person name="Ushijima S."/>
            <person name="Smith C.A."/>
            <person name="Ahrendt S."/>
            <person name="Andreopoulos W."/>
            <person name="He G."/>
            <person name="Labutti K."/>
            <person name="Lipzen A."/>
            <person name="Ng V."/>
            <person name="Sandor L."/>
            <person name="Barry K."/>
            <person name="Martinez A.T."/>
            <person name="Xiao Y."/>
            <person name="Gibbons J.G."/>
            <person name="Terashima K."/>
            <person name="Hibbett D.S."/>
            <person name="Grigoriev I.V."/>
        </authorList>
    </citation>
    <scope>NUCLEOTIDE SEQUENCE</scope>
    <source>
        <strain evidence="2">TFB10291</strain>
    </source>
</reference>
<accession>A0AA38L2T9</accession>
<name>A0AA38L2T9_9AGAR</name>
<dbReference type="PANTHER" id="PTHR33096:SF1">
    <property type="entry name" value="CXC1-LIKE CYSTEINE CLUSTER ASSOCIATED WITH KDZ TRANSPOSASES DOMAIN-CONTAINING PROTEIN"/>
    <property type="match status" value="1"/>
</dbReference>
<feature type="region of interest" description="Disordered" evidence="1">
    <location>
        <begin position="215"/>
        <end position="256"/>
    </location>
</feature>
<evidence type="ECO:0000256" key="1">
    <source>
        <dbReference type="SAM" id="MobiDB-lite"/>
    </source>
</evidence>
<feature type="compositionally biased region" description="Basic residues" evidence="1">
    <location>
        <begin position="1"/>
        <end position="10"/>
    </location>
</feature>
<proteinExistence type="predicted"/>
<dbReference type="AlphaFoldDB" id="A0AA38L2T9"/>
<dbReference type="PANTHER" id="PTHR33096">
    <property type="entry name" value="CXC2 DOMAIN-CONTAINING PROTEIN"/>
    <property type="match status" value="1"/>
</dbReference>
<feature type="compositionally biased region" description="Polar residues" evidence="1">
    <location>
        <begin position="21"/>
        <end position="36"/>
    </location>
</feature>
<comment type="caution">
    <text evidence="2">The sequence shown here is derived from an EMBL/GenBank/DDBJ whole genome shotgun (WGS) entry which is preliminary data.</text>
</comment>
<protein>
    <recommendedName>
        <fullName evidence="4">CxC1-like cysteine cluster associated with KDZ transposases domain-containing protein</fullName>
    </recommendedName>
</protein>
<dbReference type="Pfam" id="PF18758">
    <property type="entry name" value="KDZ"/>
    <property type="match status" value="1"/>
</dbReference>
<feature type="region of interest" description="Disordered" evidence="1">
    <location>
        <begin position="1"/>
        <end position="42"/>
    </location>
</feature>
<gene>
    <name evidence="2" type="ORF">GGU10DRAFT_337094</name>
</gene>
<evidence type="ECO:0008006" key="4">
    <source>
        <dbReference type="Google" id="ProtNLM"/>
    </source>
</evidence>
<evidence type="ECO:0000313" key="3">
    <source>
        <dbReference type="Proteomes" id="UP001163798"/>
    </source>
</evidence>
<sequence length="949" mass="108784">MSRLRIGKLHLAKDAPPPSSPTRSAYNAFPNSPRSHSPSKRTAKPILYGVHGSVLSQRNLPTPVGQFGFLERPHADLAPVPSYTPEESPTASGIDIPAADFSPLPSAHRQKRLAQTLRWENEVLPVLIAPYMEYLRQCTSIGIGGSILLYTIEDFLKSQGYQLRGKDPLRRRFSTALRWYNALQQAMNTRVGSTLQCMRKQLLAHSNLEAVQSAPSVSGLEQQQTGKASRAQPAVQMEEIEVESEEPDARPRKHSRFEDVEDAKYLEGAPSARPSEYLRARCPICFGGTSNYEDGFNIIACLDACFTQKHNKQPRDPKQVHPQTVFIPPEDVNTWQNFVEAVRPSRSSPTKHTADFEDDGYEGPLQVPKSVLDACRDSFTAADENREKASTQFFDSTALMGQLCRHDRVLWLVNMVTAGERQHYAYVLVDTLFQHLPPTWNVGLLYDIACQLQRSCTKWGFLKEYLPRISFAISVFHAFGHGWAYGEGCERFWHANSKLIAYLRVCGHYVRLYTLDCQIQHADRESLWAFGSWLARKWKHAQTKREEAHNDVLWSMQDPQLLREQWELQKHAATQPLPRQSRSSGKQAVEEALRLRKARDTLRSRITSLENILVDHATEPYEVAEAELELPDVREKLAKTQRSLSLKERALGVEGRSRYNHLASSPFITDRMNARALKLRLRQRLQARKFERDRLECSFRRQMNTSERKLQSHTEDSVKRRDSGIQSLAQKYNKLCERMVNQIASRKAPANAVAPCPIPVKELFSLDVDDSIWDDIGLDDGEHPEDPPLWSSDERTKAGIRGILLQDRCDEELNRIQHELRALGEWYTEEWLVLERAIDEVQDLNLLYQVHERRRDLVRLSIVWTRAMGVFPTDMVPAFPGPEGYELQEIECEVDGELVEVEHRIIENEEDEETYQDFYEDDLDIGLIEHMDTLAVTDVRDTDYDLLHL</sequence>
<dbReference type="EMBL" id="MU793710">
    <property type="protein sequence ID" value="KAJ3780535.1"/>
    <property type="molecule type" value="Genomic_DNA"/>
</dbReference>
<organism evidence="2 3">
    <name type="scientific">Lentinula aff. detonsa</name>
    <dbReference type="NCBI Taxonomy" id="2804958"/>
    <lineage>
        <taxon>Eukaryota</taxon>
        <taxon>Fungi</taxon>
        <taxon>Dikarya</taxon>
        <taxon>Basidiomycota</taxon>
        <taxon>Agaricomycotina</taxon>
        <taxon>Agaricomycetes</taxon>
        <taxon>Agaricomycetidae</taxon>
        <taxon>Agaricales</taxon>
        <taxon>Marasmiineae</taxon>
        <taxon>Omphalotaceae</taxon>
        <taxon>Lentinula</taxon>
    </lineage>
</organism>
<keyword evidence="3" id="KW-1185">Reference proteome</keyword>